<feature type="compositionally biased region" description="Basic and acidic residues" evidence="1">
    <location>
        <begin position="266"/>
        <end position="285"/>
    </location>
</feature>
<feature type="compositionally biased region" description="Pro residues" evidence="1">
    <location>
        <begin position="49"/>
        <end position="62"/>
    </location>
</feature>
<dbReference type="EMBL" id="PYWC01000045">
    <property type="protein sequence ID" value="PWW75451.1"/>
    <property type="molecule type" value="Genomic_DNA"/>
</dbReference>
<evidence type="ECO:0000256" key="1">
    <source>
        <dbReference type="SAM" id="MobiDB-lite"/>
    </source>
</evidence>
<name>A0A317SQU3_9PEZI</name>
<feature type="compositionally biased region" description="Basic and acidic residues" evidence="1">
    <location>
        <begin position="195"/>
        <end position="219"/>
    </location>
</feature>
<feature type="region of interest" description="Disordered" evidence="1">
    <location>
        <begin position="266"/>
        <end position="316"/>
    </location>
</feature>
<organism evidence="2 3">
    <name type="scientific">Tuber magnatum</name>
    <name type="common">white Piedmont truffle</name>
    <dbReference type="NCBI Taxonomy" id="42249"/>
    <lineage>
        <taxon>Eukaryota</taxon>
        <taxon>Fungi</taxon>
        <taxon>Dikarya</taxon>
        <taxon>Ascomycota</taxon>
        <taxon>Pezizomycotina</taxon>
        <taxon>Pezizomycetes</taxon>
        <taxon>Pezizales</taxon>
        <taxon>Tuberaceae</taxon>
        <taxon>Tuber</taxon>
    </lineage>
</organism>
<evidence type="ECO:0000313" key="3">
    <source>
        <dbReference type="Proteomes" id="UP000246991"/>
    </source>
</evidence>
<evidence type="ECO:0000313" key="2">
    <source>
        <dbReference type="EMBL" id="PWW75451.1"/>
    </source>
</evidence>
<comment type="caution">
    <text evidence="2">The sequence shown here is derived from an EMBL/GenBank/DDBJ whole genome shotgun (WGS) entry which is preliminary data.</text>
</comment>
<reference evidence="2 3" key="1">
    <citation type="submission" date="2018-03" db="EMBL/GenBank/DDBJ databases">
        <title>Genomes of Pezizomycetes fungi and the evolution of truffles.</title>
        <authorList>
            <person name="Murat C."/>
            <person name="Payen T."/>
            <person name="Noel B."/>
            <person name="Kuo A."/>
            <person name="Martin F.M."/>
        </authorList>
    </citation>
    <scope>NUCLEOTIDE SEQUENCE [LARGE SCALE GENOMIC DNA]</scope>
    <source>
        <strain evidence="2">091103-1</strain>
    </source>
</reference>
<dbReference type="OrthoDB" id="10505367at2759"/>
<keyword evidence="3" id="KW-1185">Reference proteome</keyword>
<feature type="compositionally biased region" description="Polar residues" evidence="1">
    <location>
        <begin position="302"/>
        <end position="316"/>
    </location>
</feature>
<feature type="region of interest" description="Disordered" evidence="1">
    <location>
        <begin position="35"/>
        <end position="143"/>
    </location>
</feature>
<protein>
    <submittedName>
        <fullName evidence="2">Uncharacterized protein</fullName>
    </submittedName>
</protein>
<gene>
    <name evidence="2" type="ORF">C7212DRAFT_344821</name>
</gene>
<dbReference type="Proteomes" id="UP000246991">
    <property type="component" value="Unassembled WGS sequence"/>
</dbReference>
<proteinExistence type="predicted"/>
<feature type="compositionally biased region" description="Polar residues" evidence="1">
    <location>
        <begin position="124"/>
        <end position="143"/>
    </location>
</feature>
<sequence>MPPRPSDLLDIPTIRRLKVRRPGFITESDIQILPVGGVCNSPKALRYPSSPPPPAPCTPRPRPGFYADAPAPYRSRYSSEGESGWPEPGSSPNASEPPYHRTSPGRLSITNPDPELGEGEESRLTQSQSVTNSQAGNREQGSSSCNTLFLFQDTHLEEDPSILNQFSQDRANRKVKCGEQRFRIEGVEGAPGAFERPESQAEGRRGTDPVAPHTEETLGERSARPHFNGLFALMPWSGAGPCLWEGPSWAGDDRGYLLPIYPIHQERAQRHASEENRKEFEKEKGGVVPGPSETDDADSEVSRTNGDNISSYSAKD</sequence>
<accession>A0A317SQU3</accession>
<dbReference type="AlphaFoldDB" id="A0A317SQU3"/>
<feature type="region of interest" description="Disordered" evidence="1">
    <location>
        <begin position="191"/>
        <end position="219"/>
    </location>
</feature>